<comment type="caution">
    <text evidence="4">The sequence shown here is derived from an EMBL/GenBank/DDBJ whole genome shotgun (WGS) entry which is preliminary data.</text>
</comment>
<keyword evidence="4" id="KW-0378">Hydrolase</keyword>
<dbReference type="InterPro" id="IPR004300">
    <property type="entry name" value="Glyco_hydro_57_N"/>
</dbReference>
<accession>A0A1J5RU09</accession>
<feature type="domain" description="Glycoside hydrolase family 57 N-terminal" evidence="3">
    <location>
        <begin position="8"/>
        <end position="424"/>
    </location>
</feature>
<gene>
    <name evidence="4" type="ORF">GALL_187600</name>
</gene>
<evidence type="ECO:0000256" key="1">
    <source>
        <dbReference type="ARBA" id="ARBA00006821"/>
    </source>
</evidence>
<sequence>MAAQLDLVFLWHMHQPDYRAPEDGEYALPWVYLHALKDYADMAAHLERHPNIRAVVNFVPVLLDQIEDYVLQLSSGQLRDPLLRLLAHPDPEAMTPAERRYALDACFRANQALMIAPFPAYQRLHDLYLILKDHGETVLNYLSGHYFTDLVTWYHLAWTGETMRRENPLVVELMSRGDEFSRQDRLALLQLIGTTLGQLIARYRALAARGQIELSTSPHNHPLSPLLLDFRSAREASPALPLPQAAAYPGGRDRVDSHLADAIAAHQRRFGAAPAGIWPAEGALSAAMVQRLAAHGCRWTASGESVLKNSRPDYRQEHDLYRPHRLAACPEPALFFRDDRLSDLIGFEYAKWHGKDAVLHFVNELDAIGRRAPDGERQTVCVILDGENAWEFYPYNAYYFFEDLYHTLDETPWIHTKTFSDCLADQDTMDRASELPQLVAGSWVYGSFATWIGEPEKNAAWDLLAAAKRSYDLVMAGDRLDAEGRKQAAARLAVCESSDWFWWLGETNPADAVRQFDQLFRRNLRELYRLLHLSPPDVLEVALAHSDGKAATGGTMHRSS</sequence>
<dbReference type="Gene3D" id="3.20.110.10">
    <property type="entry name" value="Glycoside hydrolase 38, N terminal domain"/>
    <property type="match status" value="1"/>
</dbReference>
<organism evidence="4">
    <name type="scientific">mine drainage metagenome</name>
    <dbReference type="NCBI Taxonomy" id="410659"/>
    <lineage>
        <taxon>unclassified sequences</taxon>
        <taxon>metagenomes</taxon>
        <taxon>ecological metagenomes</taxon>
    </lineage>
</organism>
<comment type="similarity">
    <text evidence="1">Belongs to the glycosyl hydrolase 57 family.</text>
</comment>
<reference evidence="4" key="1">
    <citation type="submission" date="2016-10" db="EMBL/GenBank/DDBJ databases">
        <title>Sequence of Gallionella enrichment culture.</title>
        <authorList>
            <person name="Poehlein A."/>
            <person name="Muehling M."/>
            <person name="Daniel R."/>
        </authorList>
    </citation>
    <scope>NUCLEOTIDE SEQUENCE</scope>
</reference>
<dbReference type="AlphaFoldDB" id="A0A1J5RU09"/>
<dbReference type="PANTHER" id="PTHR36306:SF1">
    <property type="entry name" value="ALPHA-AMYLASE-RELATED"/>
    <property type="match status" value="1"/>
</dbReference>
<dbReference type="InterPro" id="IPR052046">
    <property type="entry name" value="GH57_Enzymes"/>
</dbReference>
<dbReference type="InterPro" id="IPR011330">
    <property type="entry name" value="Glyco_hydro/deAcase_b/a-brl"/>
</dbReference>
<protein>
    <submittedName>
        <fullName evidence="4">Glycosyl hydrolase family 57</fullName>
    </submittedName>
</protein>
<dbReference type="GO" id="GO:0016787">
    <property type="term" value="F:hydrolase activity"/>
    <property type="evidence" value="ECO:0007669"/>
    <property type="project" value="UniProtKB-KW"/>
</dbReference>
<keyword evidence="2" id="KW-0119">Carbohydrate metabolism</keyword>
<proteinExistence type="inferred from homology"/>
<evidence type="ECO:0000313" key="4">
    <source>
        <dbReference type="EMBL" id="OIQ99178.1"/>
    </source>
</evidence>
<dbReference type="SUPFAM" id="SSF88713">
    <property type="entry name" value="Glycoside hydrolase/deacetylase"/>
    <property type="match status" value="1"/>
</dbReference>
<evidence type="ECO:0000256" key="2">
    <source>
        <dbReference type="ARBA" id="ARBA00023277"/>
    </source>
</evidence>
<dbReference type="InterPro" id="IPR027291">
    <property type="entry name" value="Glyco_hydro_38_N_sf"/>
</dbReference>
<dbReference type="CDD" id="cd10796">
    <property type="entry name" value="GH57N_APU"/>
    <property type="match status" value="1"/>
</dbReference>
<name>A0A1J5RU09_9ZZZZ</name>
<dbReference type="GO" id="GO:0005975">
    <property type="term" value="P:carbohydrate metabolic process"/>
    <property type="evidence" value="ECO:0007669"/>
    <property type="project" value="InterPro"/>
</dbReference>
<dbReference type="Pfam" id="PF03065">
    <property type="entry name" value="Glyco_hydro_57"/>
    <property type="match status" value="1"/>
</dbReference>
<evidence type="ECO:0000259" key="3">
    <source>
        <dbReference type="Pfam" id="PF03065"/>
    </source>
</evidence>
<dbReference type="PANTHER" id="PTHR36306">
    <property type="entry name" value="ALPHA-AMYLASE-RELATED-RELATED"/>
    <property type="match status" value="1"/>
</dbReference>
<dbReference type="EMBL" id="MLJW01000109">
    <property type="protein sequence ID" value="OIQ99178.1"/>
    <property type="molecule type" value="Genomic_DNA"/>
</dbReference>